<dbReference type="EMBL" id="JARBDR010000246">
    <property type="protein sequence ID" value="KAJ8316997.1"/>
    <property type="molecule type" value="Genomic_DNA"/>
</dbReference>
<comment type="catalytic activity">
    <reaction evidence="11">
        <text>alpha-NAD(+) + H2O = ADP-D-ribose + nicotinamide + H(+)</text>
        <dbReference type="Rhea" id="RHEA:68792"/>
        <dbReference type="ChEBI" id="CHEBI:15377"/>
        <dbReference type="ChEBI" id="CHEBI:15378"/>
        <dbReference type="ChEBI" id="CHEBI:17154"/>
        <dbReference type="ChEBI" id="CHEBI:57967"/>
        <dbReference type="ChEBI" id="CHEBI:77017"/>
    </reaction>
</comment>
<protein>
    <recommendedName>
        <fullName evidence="4">ADP-ribosylhydrolase ARH3</fullName>
        <ecNumber evidence="2">3.2.1.143</ecNumber>
    </recommendedName>
    <alternativeName>
        <fullName evidence="5">ADP-ribose glycohydrolase ARH3</fullName>
    </alternativeName>
    <alternativeName>
        <fullName evidence="6">ADP-ribosylhydrolase 3</fullName>
    </alternativeName>
    <alternativeName>
        <fullName evidence="9">O-acetyl-ADP-ribose deacetylase ARH3</fullName>
    </alternativeName>
    <alternativeName>
        <fullName evidence="10">Poly(ADP-ribose) glycohydrolase ARH3</fullName>
    </alternativeName>
    <alternativeName>
        <fullName evidence="8">[Protein ADP-ribosylarginine] hydrolase-like protein 2</fullName>
    </alternativeName>
    <alternativeName>
        <fullName evidence="7">[Protein ADP-ribosylserine] hydrolase</fullName>
    </alternativeName>
</protein>
<keyword evidence="3" id="KW-0378">Hydrolase</keyword>
<comment type="similarity">
    <text evidence="1">Belongs to the ADP-ribosylglycohydrolase family.</text>
</comment>
<dbReference type="PANTHER" id="PTHR16222:SF24">
    <property type="entry name" value="ADP-RIBOSYLHYDROLASE ARH3"/>
    <property type="match status" value="1"/>
</dbReference>
<dbReference type="InterPro" id="IPR036705">
    <property type="entry name" value="Ribosyl_crysJ1_sf"/>
</dbReference>
<sequence>MTTLLSRFQGSLVGAVVGDCIGAVFEGLWVPGIAIEKILRLVKKIETAAGEANNAEKDTDADNASKKKIWEFTDDTAMARSVASSLIENKGLNSRDMAKRFVDEYFAEPHRGYGASVGVVFQSLKECDCLDLYGPASRQFDGSGSYGNGGAMRISPLALYGYKYNDQEKLKVFGLSVVDIYIVTVK</sequence>
<evidence type="ECO:0000256" key="11">
    <source>
        <dbReference type="ARBA" id="ARBA00049015"/>
    </source>
</evidence>
<evidence type="ECO:0000256" key="2">
    <source>
        <dbReference type="ARBA" id="ARBA00012255"/>
    </source>
</evidence>
<dbReference type="PANTHER" id="PTHR16222">
    <property type="entry name" value="ADP-RIBOSYLGLYCOHYDROLASE"/>
    <property type="match status" value="1"/>
</dbReference>
<dbReference type="InterPro" id="IPR050792">
    <property type="entry name" value="ADP-ribosylglycohydrolase"/>
</dbReference>
<dbReference type="Proteomes" id="UP001217089">
    <property type="component" value="Unassembled WGS sequence"/>
</dbReference>
<evidence type="ECO:0000256" key="6">
    <source>
        <dbReference type="ARBA" id="ARBA00042471"/>
    </source>
</evidence>
<evidence type="ECO:0000256" key="10">
    <source>
        <dbReference type="ARBA" id="ARBA00043193"/>
    </source>
</evidence>
<name>A0ABQ9FKA5_TEGGR</name>
<comment type="caution">
    <text evidence="12">The sequence shown here is derived from an EMBL/GenBank/DDBJ whole genome shotgun (WGS) entry which is preliminary data.</text>
</comment>
<organism evidence="12 13">
    <name type="scientific">Tegillarca granosa</name>
    <name type="common">Malaysian cockle</name>
    <name type="synonym">Anadara granosa</name>
    <dbReference type="NCBI Taxonomy" id="220873"/>
    <lineage>
        <taxon>Eukaryota</taxon>
        <taxon>Metazoa</taxon>
        <taxon>Spiralia</taxon>
        <taxon>Lophotrochozoa</taxon>
        <taxon>Mollusca</taxon>
        <taxon>Bivalvia</taxon>
        <taxon>Autobranchia</taxon>
        <taxon>Pteriomorphia</taxon>
        <taxon>Arcoida</taxon>
        <taxon>Arcoidea</taxon>
        <taxon>Arcidae</taxon>
        <taxon>Tegillarca</taxon>
    </lineage>
</organism>
<gene>
    <name evidence="12" type="ORF">KUTeg_004901</name>
</gene>
<evidence type="ECO:0000313" key="12">
    <source>
        <dbReference type="EMBL" id="KAJ8316997.1"/>
    </source>
</evidence>
<evidence type="ECO:0000313" key="13">
    <source>
        <dbReference type="Proteomes" id="UP001217089"/>
    </source>
</evidence>
<evidence type="ECO:0000256" key="4">
    <source>
        <dbReference type="ARBA" id="ARBA00041057"/>
    </source>
</evidence>
<evidence type="ECO:0000256" key="1">
    <source>
        <dbReference type="ARBA" id="ARBA00010702"/>
    </source>
</evidence>
<dbReference type="InterPro" id="IPR005502">
    <property type="entry name" value="Ribosyl_crysJ1"/>
</dbReference>
<accession>A0ABQ9FKA5</accession>
<evidence type="ECO:0000256" key="9">
    <source>
        <dbReference type="ARBA" id="ARBA00043187"/>
    </source>
</evidence>
<proteinExistence type="inferred from homology"/>
<dbReference type="EC" id="3.2.1.143" evidence="2"/>
<dbReference type="Pfam" id="PF03747">
    <property type="entry name" value="ADP_ribosyl_GH"/>
    <property type="match status" value="1"/>
</dbReference>
<evidence type="ECO:0000256" key="7">
    <source>
        <dbReference type="ARBA" id="ARBA00042722"/>
    </source>
</evidence>
<reference evidence="12 13" key="1">
    <citation type="submission" date="2022-12" db="EMBL/GenBank/DDBJ databases">
        <title>Chromosome-level genome of Tegillarca granosa.</title>
        <authorList>
            <person name="Kim J."/>
        </authorList>
    </citation>
    <scope>NUCLEOTIDE SEQUENCE [LARGE SCALE GENOMIC DNA]</scope>
    <source>
        <strain evidence="12">Teg-2019</strain>
        <tissue evidence="12">Adductor muscle</tissue>
    </source>
</reference>
<dbReference type="Gene3D" id="1.10.4080.10">
    <property type="entry name" value="ADP-ribosylation/Crystallin J1"/>
    <property type="match status" value="1"/>
</dbReference>
<dbReference type="SUPFAM" id="SSF101478">
    <property type="entry name" value="ADP-ribosylglycohydrolase"/>
    <property type="match status" value="1"/>
</dbReference>
<evidence type="ECO:0000256" key="8">
    <source>
        <dbReference type="ARBA" id="ARBA00042850"/>
    </source>
</evidence>
<keyword evidence="13" id="KW-1185">Reference proteome</keyword>
<evidence type="ECO:0000256" key="3">
    <source>
        <dbReference type="ARBA" id="ARBA00022801"/>
    </source>
</evidence>
<evidence type="ECO:0000256" key="5">
    <source>
        <dbReference type="ARBA" id="ARBA00042398"/>
    </source>
</evidence>